<evidence type="ECO:0000313" key="1">
    <source>
        <dbReference type="EMBL" id="CEG43229.1"/>
    </source>
</evidence>
<dbReference type="RefSeq" id="XP_024579598.1">
    <property type="nucleotide sequence ID" value="XM_024729197.1"/>
</dbReference>
<dbReference type="Proteomes" id="UP000054928">
    <property type="component" value="Unassembled WGS sequence"/>
</dbReference>
<dbReference type="EMBL" id="CCYD01000653">
    <property type="protein sequence ID" value="CEG43229.1"/>
    <property type="molecule type" value="Genomic_DNA"/>
</dbReference>
<evidence type="ECO:0000313" key="2">
    <source>
        <dbReference type="Proteomes" id="UP000054928"/>
    </source>
</evidence>
<dbReference type="AlphaFoldDB" id="A0A0P1APV6"/>
<keyword evidence="2" id="KW-1185">Reference proteome</keyword>
<reference evidence="2" key="1">
    <citation type="submission" date="2014-09" db="EMBL/GenBank/DDBJ databases">
        <authorList>
            <person name="Sharma Rahul"/>
            <person name="Thines Marco"/>
        </authorList>
    </citation>
    <scope>NUCLEOTIDE SEQUENCE [LARGE SCALE GENOMIC DNA]</scope>
</reference>
<accession>A0A0P1APV6</accession>
<dbReference type="GeneID" id="36408496"/>
<organism evidence="1 2">
    <name type="scientific">Plasmopara halstedii</name>
    <name type="common">Downy mildew of sunflower</name>
    <dbReference type="NCBI Taxonomy" id="4781"/>
    <lineage>
        <taxon>Eukaryota</taxon>
        <taxon>Sar</taxon>
        <taxon>Stramenopiles</taxon>
        <taxon>Oomycota</taxon>
        <taxon>Peronosporomycetes</taxon>
        <taxon>Peronosporales</taxon>
        <taxon>Peronosporaceae</taxon>
        <taxon>Plasmopara</taxon>
    </lineage>
</organism>
<proteinExistence type="predicted"/>
<name>A0A0P1APV6_PLAHL</name>
<protein>
    <submittedName>
        <fullName evidence="1">Uncharacterized protein</fullName>
    </submittedName>
</protein>
<sequence>MHLFVLAHHVVPLQFICPADPLQSMQRSDIAPRPVFSNTQGMSRSIRALLTNNLPYQL</sequence>